<evidence type="ECO:0000256" key="10">
    <source>
        <dbReference type="ARBA" id="ARBA00023235"/>
    </source>
</evidence>
<keyword evidence="8" id="KW-0238">DNA-binding</keyword>
<evidence type="ECO:0000256" key="13">
    <source>
        <dbReference type="ARBA" id="ARBA00034923"/>
    </source>
</evidence>
<dbReference type="EMBL" id="JABGBN010000004">
    <property type="protein sequence ID" value="NOL51854.1"/>
    <property type="molecule type" value="Genomic_DNA"/>
</dbReference>
<keyword evidence="2 15" id="KW-0547">Nucleotide-binding</keyword>
<evidence type="ECO:0000256" key="6">
    <source>
        <dbReference type="ARBA" id="ARBA00022839"/>
    </source>
</evidence>
<evidence type="ECO:0000313" key="19">
    <source>
        <dbReference type="Proteomes" id="UP000537862"/>
    </source>
</evidence>
<dbReference type="InterPro" id="IPR011335">
    <property type="entry name" value="Restrct_endonuc-II-like"/>
</dbReference>
<comment type="catalytic activity">
    <reaction evidence="14">
        <text>ATP + H2O = ADP + phosphate + H(+)</text>
        <dbReference type="Rhea" id="RHEA:13065"/>
        <dbReference type="ChEBI" id="CHEBI:15377"/>
        <dbReference type="ChEBI" id="CHEBI:15378"/>
        <dbReference type="ChEBI" id="CHEBI:30616"/>
        <dbReference type="ChEBI" id="CHEBI:43474"/>
        <dbReference type="ChEBI" id="CHEBI:456216"/>
        <dbReference type="EC" id="5.6.2.4"/>
    </reaction>
</comment>
<feature type="domain" description="UvrD-like helicase ATP-binding" evidence="16">
    <location>
        <begin position="4"/>
        <end position="493"/>
    </location>
</feature>
<dbReference type="EC" id="5.6.2.4" evidence="12"/>
<feature type="binding site" evidence="15">
    <location>
        <begin position="25"/>
        <end position="32"/>
    </location>
    <ligand>
        <name>ATP</name>
        <dbReference type="ChEBI" id="CHEBI:30616"/>
    </ligand>
</feature>
<dbReference type="RefSeq" id="WP_171680550.1">
    <property type="nucleotide sequence ID" value="NZ_JABGBN010000004.1"/>
</dbReference>
<keyword evidence="5 15" id="KW-0347">Helicase</keyword>
<dbReference type="Proteomes" id="UP000537862">
    <property type="component" value="Unassembled WGS sequence"/>
</dbReference>
<keyword evidence="4 15" id="KW-0378">Hydrolase</keyword>
<dbReference type="InterPro" id="IPR011604">
    <property type="entry name" value="PDDEXK-like_dom_sf"/>
</dbReference>
<dbReference type="GO" id="GO:0005524">
    <property type="term" value="F:ATP binding"/>
    <property type="evidence" value="ECO:0007669"/>
    <property type="project" value="UniProtKB-UniRule"/>
</dbReference>
<dbReference type="GO" id="GO:0033202">
    <property type="term" value="C:DNA helicase complex"/>
    <property type="evidence" value="ECO:0007669"/>
    <property type="project" value="TreeGrafter"/>
</dbReference>
<name>A0A849P695_9BURK</name>
<evidence type="ECO:0000259" key="16">
    <source>
        <dbReference type="PROSITE" id="PS51198"/>
    </source>
</evidence>
<feature type="domain" description="UvrD-like helicase C-terminal" evidence="17">
    <location>
        <begin position="505"/>
        <end position="784"/>
    </location>
</feature>
<dbReference type="PROSITE" id="PS51198">
    <property type="entry name" value="UVRD_HELICASE_ATP_BIND"/>
    <property type="match status" value="1"/>
</dbReference>
<keyword evidence="19" id="KW-1185">Reference proteome</keyword>
<dbReference type="Pfam" id="PF00580">
    <property type="entry name" value="UvrD-helicase"/>
    <property type="match status" value="1"/>
</dbReference>
<dbReference type="SUPFAM" id="SSF52540">
    <property type="entry name" value="P-loop containing nucleoside triphosphate hydrolases"/>
    <property type="match status" value="1"/>
</dbReference>
<evidence type="ECO:0000256" key="7">
    <source>
        <dbReference type="ARBA" id="ARBA00022840"/>
    </source>
</evidence>
<evidence type="ECO:0000256" key="5">
    <source>
        <dbReference type="ARBA" id="ARBA00022806"/>
    </source>
</evidence>
<reference evidence="18 19" key="1">
    <citation type="submission" date="2020-05" db="EMBL/GenBank/DDBJ databases">
        <authorList>
            <person name="Niu N."/>
        </authorList>
    </citation>
    <scope>NUCLEOTIDE SEQUENCE [LARGE SCALE GENOMIC DNA]</scope>
    <source>
        <strain evidence="18 19">3340-03</strain>
    </source>
</reference>
<dbReference type="GO" id="GO:0005829">
    <property type="term" value="C:cytosol"/>
    <property type="evidence" value="ECO:0007669"/>
    <property type="project" value="TreeGrafter"/>
</dbReference>
<evidence type="ECO:0000256" key="3">
    <source>
        <dbReference type="ARBA" id="ARBA00022763"/>
    </source>
</evidence>
<evidence type="ECO:0000259" key="17">
    <source>
        <dbReference type="PROSITE" id="PS51217"/>
    </source>
</evidence>
<evidence type="ECO:0000313" key="18">
    <source>
        <dbReference type="EMBL" id="NOL51854.1"/>
    </source>
</evidence>
<dbReference type="PANTHER" id="PTHR11070">
    <property type="entry name" value="UVRD / RECB / PCRA DNA HELICASE FAMILY MEMBER"/>
    <property type="match status" value="1"/>
</dbReference>
<dbReference type="GO" id="GO:0004527">
    <property type="term" value="F:exonuclease activity"/>
    <property type="evidence" value="ECO:0007669"/>
    <property type="project" value="UniProtKB-KW"/>
</dbReference>
<evidence type="ECO:0000256" key="11">
    <source>
        <dbReference type="ARBA" id="ARBA00034617"/>
    </source>
</evidence>
<keyword evidence="6" id="KW-0269">Exonuclease</keyword>
<protein>
    <recommendedName>
        <fullName evidence="12">DNA 3'-5' helicase</fullName>
        <ecNumber evidence="12">5.6.2.4</ecNumber>
    </recommendedName>
    <alternativeName>
        <fullName evidence="13">DNA 3'-5' helicase II</fullName>
    </alternativeName>
</protein>
<gene>
    <name evidence="18" type="ORF">HKX39_06690</name>
</gene>
<evidence type="ECO:0000256" key="4">
    <source>
        <dbReference type="ARBA" id="ARBA00022801"/>
    </source>
</evidence>
<evidence type="ECO:0000256" key="2">
    <source>
        <dbReference type="ARBA" id="ARBA00022741"/>
    </source>
</evidence>
<dbReference type="InterPro" id="IPR014017">
    <property type="entry name" value="DNA_helicase_UvrD-like_C"/>
</dbReference>
<proteinExistence type="predicted"/>
<keyword evidence="1" id="KW-0540">Nuclease</keyword>
<dbReference type="Gene3D" id="3.90.320.10">
    <property type="match status" value="1"/>
</dbReference>
<dbReference type="GO" id="GO:0003677">
    <property type="term" value="F:DNA binding"/>
    <property type="evidence" value="ECO:0007669"/>
    <property type="project" value="UniProtKB-KW"/>
</dbReference>
<dbReference type="PANTHER" id="PTHR11070:SF2">
    <property type="entry name" value="ATP-DEPENDENT DNA HELICASE SRS2"/>
    <property type="match status" value="1"/>
</dbReference>
<dbReference type="InterPro" id="IPR000212">
    <property type="entry name" value="DNA_helicase_UvrD/REP"/>
</dbReference>
<dbReference type="AlphaFoldDB" id="A0A849P695"/>
<keyword evidence="3" id="KW-0227">DNA damage</keyword>
<keyword evidence="9" id="KW-0234">DNA repair</keyword>
<dbReference type="InterPro" id="IPR027417">
    <property type="entry name" value="P-loop_NTPase"/>
</dbReference>
<evidence type="ECO:0000256" key="15">
    <source>
        <dbReference type="PROSITE-ProRule" id="PRU00560"/>
    </source>
</evidence>
<evidence type="ECO:0000256" key="14">
    <source>
        <dbReference type="ARBA" id="ARBA00048988"/>
    </source>
</evidence>
<evidence type="ECO:0000256" key="1">
    <source>
        <dbReference type="ARBA" id="ARBA00022722"/>
    </source>
</evidence>
<dbReference type="Gene3D" id="1.10.486.10">
    <property type="entry name" value="PCRA, domain 4"/>
    <property type="match status" value="1"/>
</dbReference>
<evidence type="ECO:0000256" key="9">
    <source>
        <dbReference type="ARBA" id="ARBA00023204"/>
    </source>
</evidence>
<evidence type="ECO:0000256" key="12">
    <source>
        <dbReference type="ARBA" id="ARBA00034808"/>
    </source>
</evidence>
<keyword evidence="10" id="KW-0413">Isomerase</keyword>
<dbReference type="InterPro" id="IPR014016">
    <property type="entry name" value="UvrD-like_ATP-bd"/>
</dbReference>
<dbReference type="Gene3D" id="3.40.50.300">
    <property type="entry name" value="P-loop containing nucleotide triphosphate hydrolases"/>
    <property type="match status" value="3"/>
</dbReference>
<keyword evidence="7 15" id="KW-0067">ATP-binding</keyword>
<dbReference type="GO" id="GO:0000725">
    <property type="term" value="P:recombinational repair"/>
    <property type="evidence" value="ECO:0007669"/>
    <property type="project" value="TreeGrafter"/>
</dbReference>
<comment type="catalytic activity">
    <reaction evidence="11">
        <text>Couples ATP hydrolysis with the unwinding of duplex DNA by translocating in the 3'-5' direction.</text>
        <dbReference type="EC" id="5.6.2.4"/>
    </reaction>
</comment>
<dbReference type="Pfam" id="PF13361">
    <property type="entry name" value="UvrD_C"/>
    <property type="match status" value="1"/>
</dbReference>
<accession>A0A849P695</accession>
<sequence length="1120" mass="126132">MTKVAIDQEARNKAVDPRYSYIVQAPAGSGKTELLTDRILALLAIVNRPEDILAITFTRKAAAEMRERVMLKLEQALQAEPTEVHKKGSWQKAKAVLQRDRELGWHLFDNPNRLRIQTIDSFCQSLVRMTPSLSGAGASLSPTENSRTLFEQAVQRTLSMLDKEPCVKQVLSHLDVNVGRFHELLVQMLEKRQNWLKLTQDPQTALEEMVATLHGIVQHTLEEAIVALGPDYFEQVKAIVSEAAHMLASKGEENPLKAWLTWDGHVLGADSGDVALWKGVVHLMLTKDGNYRAKVDSRDGVDAKSPHKKAFLAWLKTLSDSCAEKLHAIRLLPDELITDHSLEVFPQFFECLALCERCLQEVFKEQGEVDFNEISQRALRALGSQEEPTEMLLKIDADLKHILIDEFQDTNLIQKELLDLITSGWSYGDGRTLFLVGDPMQSIYRFRNAEVSLFLKIAEEAKKNQGLADKDKQVVLGNVVMDLLLLEENFRSDAGVVNWVNQTFKEIFPASNQLALGGICYTPSNAFKPMQFDSPVRYYPFTFTKDEEGSKDRAIQQALQCGVKLVKEALQTHSESDNAVAVLVRSRSHLEGLAEALAAEGIPVQAVKMVPLGATEEVSDLVQLVRALSHRNDRLAWMSLLRAPFCGLTLKSLTHLFENQLLQSIPLQISHYLQDLVNVERLIGRDEAKRLAFIHQAVSIPYAQSDMTFTAYIEQCWERLGANRLYASAAAQENIQAVLKVVDTLAPYGNLDLNEFERKINELFAAPTSEKGAVQIMTMHSSKGLEFNEVILFGLHKQPRGEREALLEIESEQGHLLLGSITHKASGIADQVSALIRERNKERQEHEVSRLLYVACTRAKEKLHLVYVQNAERAATKSTMLARLETLIDPQLVVEAPEVDNSMPSMPSLEWEVDNSNLKRYPVSLIEQLSLQHQSIPMGFSAHQGGAWIFEDKLPSAIGTTAHYWLEQMGLDKLQGWSIERIECSASLIKRQLRHLGVESAVLENAAQKVIDLLSGVLNDEKGRWLLSHPAATQEWSLFNEEEQNRIVDLAISTEEGWLIVDYKTNQRFDDESLDAFKQRLIAMYSEQLKGYAHYLERLDGRVAKTAIYALDGCVWIELF</sequence>
<organism evidence="18 19">
    <name type="scientific">Pelistega suis</name>
    <dbReference type="NCBI Taxonomy" id="1631957"/>
    <lineage>
        <taxon>Bacteria</taxon>
        <taxon>Pseudomonadati</taxon>
        <taxon>Pseudomonadota</taxon>
        <taxon>Betaproteobacteria</taxon>
        <taxon>Burkholderiales</taxon>
        <taxon>Alcaligenaceae</taxon>
        <taxon>Pelistega</taxon>
    </lineage>
</organism>
<dbReference type="GO" id="GO:0043138">
    <property type="term" value="F:3'-5' DNA helicase activity"/>
    <property type="evidence" value="ECO:0007669"/>
    <property type="project" value="UniProtKB-EC"/>
</dbReference>
<evidence type="ECO:0000256" key="8">
    <source>
        <dbReference type="ARBA" id="ARBA00023125"/>
    </source>
</evidence>
<comment type="caution">
    <text evidence="18">The sequence shown here is derived from an EMBL/GenBank/DDBJ whole genome shotgun (WGS) entry which is preliminary data.</text>
</comment>
<dbReference type="SUPFAM" id="SSF52980">
    <property type="entry name" value="Restriction endonuclease-like"/>
    <property type="match status" value="1"/>
</dbReference>
<dbReference type="PROSITE" id="PS51217">
    <property type="entry name" value="UVRD_HELICASE_CTER"/>
    <property type="match status" value="1"/>
</dbReference>